<dbReference type="GO" id="GO:0006272">
    <property type="term" value="P:leading strand elongation"/>
    <property type="evidence" value="ECO:0007669"/>
    <property type="project" value="TreeGrafter"/>
</dbReference>
<evidence type="ECO:0000313" key="5">
    <source>
        <dbReference type="EMBL" id="EMA55661.1"/>
    </source>
</evidence>
<accession>M0NCT8</accession>
<dbReference type="PANTHER" id="PTHR11352:SF0">
    <property type="entry name" value="PROLIFERATING CELL NUCLEAR ANTIGEN"/>
    <property type="match status" value="1"/>
</dbReference>
<dbReference type="Pfam" id="PF00705">
    <property type="entry name" value="PCNA_N"/>
    <property type="match status" value="1"/>
</dbReference>
<proteinExistence type="inferred from homology"/>
<comment type="similarity">
    <text evidence="3">Belongs to the PCNA family.</text>
</comment>
<dbReference type="Proteomes" id="UP000011625">
    <property type="component" value="Unassembled WGS sequence"/>
</dbReference>
<dbReference type="PROSITE" id="PS01251">
    <property type="entry name" value="PCNA_1"/>
    <property type="match status" value="1"/>
</dbReference>
<evidence type="ECO:0000256" key="1">
    <source>
        <dbReference type="ARBA" id="ARBA00022705"/>
    </source>
</evidence>
<dbReference type="PANTHER" id="PTHR11352">
    <property type="entry name" value="PROLIFERATING CELL NUCLEAR ANTIGEN"/>
    <property type="match status" value="1"/>
</dbReference>
<sequence>MARVSDAEESSPRPFEAVVSAETAQTVVGLVGALVDECCLHLDDDGVRIPAVDPASVAMVDLELSDDAFEAYEAGGGRIGVDVDRLAAVVGMADRGQRVALALDPETRTLEIVIDELEYTLALIDPEAIRSPPDLSETAVDLTGEAVVDADVIDQALRAADMVANQIAFGIDADAKTFYVEAEGDTDDVSLALTADDLVDFTPGDAHSLFSLDYLNAINRAIADAPDIGLQLGTETPIEIGYEFADGAGAVEYVVSPRRAVEY</sequence>
<dbReference type="NCBIfam" id="NF002222">
    <property type="entry name" value="PRK01115.1-5"/>
    <property type="match status" value="1"/>
</dbReference>
<dbReference type="HAMAP" id="MF_00317">
    <property type="entry name" value="DNApol_clamp_arch"/>
    <property type="match status" value="1"/>
</dbReference>
<comment type="function">
    <text evidence="3">Sliding clamp subunit that acts as a moving platform for DNA processing. Responsible for tethering the catalytic subunit of DNA polymerase and other proteins to DNA during high-speed replication.</text>
</comment>
<dbReference type="GO" id="GO:0006275">
    <property type="term" value="P:regulation of DNA replication"/>
    <property type="evidence" value="ECO:0007669"/>
    <property type="project" value="UniProtKB-UniRule"/>
</dbReference>
<dbReference type="PATRIC" id="fig|1227456.3.peg.287"/>
<dbReference type="InterPro" id="IPR022648">
    <property type="entry name" value="Pr_cel_nuc_antig_N"/>
</dbReference>
<dbReference type="GO" id="GO:0003677">
    <property type="term" value="F:DNA binding"/>
    <property type="evidence" value="ECO:0007669"/>
    <property type="project" value="UniProtKB-UniRule"/>
</dbReference>
<evidence type="ECO:0000259" key="4">
    <source>
        <dbReference type="Pfam" id="PF00705"/>
    </source>
</evidence>
<reference evidence="5 6" key="1">
    <citation type="journal article" date="2014" name="PLoS Genet.">
        <title>Phylogenetically driven sequencing of extremely halophilic archaea reveals strategies for static and dynamic osmo-response.</title>
        <authorList>
            <person name="Becker E.A."/>
            <person name="Seitzer P.M."/>
            <person name="Tritt A."/>
            <person name="Larsen D."/>
            <person name="Krusor M."/>
            <person name="Yao A.I."/>
            <person name="Wu D."/>
            <person name="Madern D."/>
            <person name="Eisen J.A."/>
            <person name="Darling A.E."/>
            <person name="Facciotti M.T."/>
        </authorList>
    </citation>
    <scope>NUCLEOTIDE SEQUENCE [LARGE SCALE GENOMIC DNA]</scope>
    <source>
        <strain evidence="5 6">DSM 8989</strain>
    </source>
</reference>
<keyword evidence="1 3" id="KW-0235">DNA replication</keyword>
<evidence type="ECO:0000313" key="6">
    <source>
        <dbReference type="Proteomes" id="UP000011625"/>
    </source>
</evidence>
<organism evidence="5 6">
    <name type="scientific">Halococcus salifodinae DSM 8989</name>
    <dbReference type="NCBI Taxonomy" id="1227456"/>
    <lineage>
        <taxon>Archaea</taxon>
        <taxon>Methanobacteriati</taxon>
        <taxon>Methanobacteriota</taxon>
        <taxon>Stenosarchaea group</taxon>
        <taxon>Halobacteria</taxon>
        <taxon>Halobacteriales</taxon>
        <taxon>Halococcaceae</taxon>
        <taxon>Halococcus</taxon>
    </lineage>
</organism>
<evidence type="ECO:0000256" key="2">
    <source>
        <dbReference type="ARBA" id="ARBA00023125"/>
    </source>
</evidence>
<dbReference type="CDD" id="cd00577">
    <property type="entry name" value="PCNA"/>
    <property type="match status" value="1"/>
</dbReference>
<dbReference type="GO" id="GO:0030337">
    <property type="term" value="F:DNA polymerase processivity factor activity"/>
    <property type="evidence" value="ECO:0007669"/>
    <property type="project" value="UniProtKB-UniRule"/>
</dbReference>
<evidence type="ECO:0000256" key="3">
    <source>
        <dbReference type="HAMAP-Rule" id="MF_00317"/>
    </source>
</evidence>
<dbReference type="STRING" id="1227456.C450_01352"/>
<protein>
    <recommendedName>
        <fullName evidence="3">DNA polymerase sliding clamp</fullName>
    </recommendedName>
    <alternativeName>
        <fullName evidence="3">Proliferating cell nuclear antigen homolog</fullName>
        <shortName evidence="3">PCNA</shortName>
    </alternativeName>
</protein>
<dbReference type="SUPFAM" id="SSF55979">
    <property type="entry name" value="DNA clamp"/>
    <property type="match status" value="2"/>
</dbReference>
<dbReference type="Gene3D" id="3.70.10.10">
    <property type="match status" value="1"/>
</dbReference>
<comment type="subunit">
    <text evidence="3">Homotrimer. The subunits circularize to form a toroid; DNA passes through its center. Replication factor C (RFC) is required to load the toroid on the DNA.</text>
</comment>
<dbReference type="InterPro" id="IPR022659">
    <property type="entry name" value="Pr_cel_nuc_antig_CS"/>
</dbReference>
<dbReference type="InterPro" id="IPR046938">
    <property type="entry name" value="DNA_clamp_sf"/>
</dbReference>
<keyword evidence="2 3" id="KW-0238">DNA-binding</keyword>
<dbReference type="InterPro" id="IPR000730">
    <property type="entry name" value="Pr_cel_nuc_antig"/>
</dbReference>
<dbReference type="AlphaFoldDB" id="M0NCT8"/>
<name>M0NCT8_9EURY</name>
<dbReference type="EMBL" id="AOME01000012">
    <property type="protein sequence ID" value="EMA55661.1"/>
    <property type="molecule type" value="Genomic_DNA"/>
</dbReference>
<dbReference type="OrthoDB" id="14749at2157"/>
<gene>
    <name evidence="3" type="primary">pcn</name>
    <name evidence="5" type="ORF">C450_01352</name>
</gene>
<comment type="caution">
    <text evidence="5">The sequence shown here is derived from an EMBL/GenBank/DDBJ whole genome shotgun (WGS) entry which is preliminary data.</text>
</comment>
<feature type="domain" description="Proliferating cell nuclear antigen PCNA N-terminal" evidence="4">
    <location>
        <begin position="26"/>
        <end position="116"/>
    </location>
</feature>
<dbReference type="RefSeq" id="WP_005039040.1">
    <property type="nucleotide sequence ID" value="NZ_AOME01000012.1"/>
</dbReference>
<keyword evidence="6" id="KW-1185">Reference proteome</keyword>